<feature type="domain" description="Pyridoxine 5'-phosphate oxidase dimerisation C-terminal" evidence="6">
    <location>
        <begin position="172"/>
        <end position="220"/>
    </location>
</feature>
<dbReference type="NCBIfam" id="TIGR00558">
    <property type="entry name" value="pdxH"/>
    <property type="match status" value="1"/>
</dbReference>
<dbReference type="PANTHER" id="PTHR10851:SF0">
    <property type="entry name" value="PYRIDOXINE-5'-PHOSPHATE OXIDASE"/>
    <property type="match status" value="1"/>
</dbReference>
<dbReference type="GO" id="GO:0008615">
    <property type="term" value="P:pyridoxine biosynthetic process"/>
    <property type="evidence" value="ECO:0007669"/>
    <property type="project" value="InterPro"/>
</dbReference>
<protein>
    <submittedName>
        <fullName evidence="7">Unannotated protein</fullName>
    </submittedName>
</protein>
<comment type="cofactor">
    <cofactor evidence="1">
        <name>FMN</name>
        <dbReference type="ChEBI" id="CHEBI:58210"/>
    </cofactor>
</comment>
<evidence type="ECO:0000313" key="7">
    <source>
        <dbReference type="EMBL" id="CAB4568456.1"/>
    </source>
</evidence>
<sequence length="220" mass="25026">MTLASRRHDYETAGLDVADVLPDPLAQWHLWYEQAMEAGCVEPNAFVLATIDADGYPQSRYLLARGADERGFAFFTNYDSAKSGQMSATPKVSMLFTWLQLHRQVRVVGTVERLPDHESDEYFASRPRGSQIGAWSSPQSRVLAGREELDERVADMTRTFGDVSEVPRPVFWGGWLMRPTAFEFWQGRPSRLHDRLRYRRTVGSEADGDAVTWVIERLAP</sequence>
<dbReference type="InterPro" id="IPR019576">
    <property type="entry name" value="Pyridoxamine_oxidase_dimer_C"/>
</dbReference>
<keyword evidence="3" id="KW-0288">FMN</keyword>
<dbReference type="InterPro" id="IPR000659">
    <property type="entry name" value="Pyridox_Oxase"/>
</dbReference>
<dbReference type="HAMAP" id="MF_01629">
    <property type="entry name" value="PdxH"/>
    <property type="match status" value="1"/>
</dbReference>
<dbReference type="PIRSF" id="PIRSF000190">
    <property type="entry name" value="Pyd_amn-ph_oxd"/>
    <property type="match status" value="1"/>
</dbReference>
<evidence type="ECO:0000256" key="3">
    <source>
        <dbReference type="ARBA" id="ARBA00022643"/>
    </source>
</evidence>
<keyword evidence="4" id="KW-0560">Oxidoreductase</keyword>
<keyword evidence="2" id="KW-0285">Flavoprotein</keyword>
<name>A0A6J6DY66_9ZZZZ</name>
<dbReference type="Pfam" id="PF10590">
    <property type="entry name" value="PNP_phzG_C"/>
    <property type="match status" value="1"/>
</dbReference>
<evidence type="ECO:0000259" key="5">
    <source>
        <dbReference type="Pfam" id="PF01243"/>
    </source>
</evidence>
<accession>A0A6J6DY66</accession>
<organism evidence="7">
    <name type="scientific">freshwater metagenome</name>
    <dbReference type="NCBI Taxonomy" id="449393"/>
    <lineage>
        <taxon>unclassified sequences</taxon>
        <taxon>metagenomes</taxon>
        <taxon>ecological metagenomes</taxon>
    </lineage>
</organism>
<dbReference type="NCBIfam" id="NF004231">
    <property type="entry name" value="PRK05679.1"/>
    <property type="match status" value="1"/>
</dbReference>
<dbReference type="EMBL" id="CAEZSR010000085">
    <property type="protein sequence ID" value="CAB4568456.1"/>
    <property type="molecule type" value="Genomic_DNA"/>
</dbReference>
<dbReference type="SUPFAM" id="SSF50475">
    <property type="entry name" value="FMN-binding split barrel"/>
    <property type="match status" value="1"/>
</dbReference>
<dbReference type="Gene3D" id="2.30.110.10">
    <property type="entry name" value="Electron Transport, Fmn-binding Protein, Chain A"/>
    <property type="match status" value="1"/>
</dbReference>
<feature type="domain" description="Pyridoxamine 5'-phosphate oxidase N-terminal" evidence="5">
    <location>
        <begin position="34"/>
        <end position="150"/>
    </location>
</feature>
<evidence type="ECO:0000256" key="2">
    <source>
        <dbReference type="ARBA" id="ARBA00022630"/>
    </source>
</evidence>
<evidence type="ECO:0000256" key="1">
    <source>
        <dbReference type="ARBA" id="ARBA00001917"/>
    </source>
</evidence>
<proteinExistence type="inferred from homology"/>
<dbReference type="GO" id="GO:0004733">
    <property type="term" value="F:pyridoxamine phosphate oxidase activity"/>
    <property type="evidence" value="ECO:0007669"/>
    <property type="project" value="InterPro"/>
</dbReference>
<dbReference type="Pfam" id="PF01243">
    <property type="entry name" value="PNPOx_N"/>
    <property type="match status" value="1"/>
</dbReference>
<dbReference type="PANTHER" id="PTHR10851">
    <property type="entry name" value="PYRIDOXINE-5-PHOSPHATE OXIDASE"/>
    <property type="match status" value="1"/>
</dbReference>
<dbReference type="InterPro" id="IPR012349">
    <property type="entry name" value="Split_barrel_FMN-bd"/>
</dbReference>
<evidence type="ECO:0000256" key="4">
    <source>
        <dbReference type="ARBA" id="ARBA00023002"/>
    </source>
</evidence>
<gene>
    <name evidence="7" type="ORF">UFOPK1493_02237</name>
</gene>
<dbReference type="InterPro" id="IPR011576">
    <property type="entry name" value="Pyridox_Oxase_N"/>
</dbReference>
<dbReference type="GO" id="GO:0010181">
    <property type="term" value="F:FMN binding"/>
    <property type="evidence" value="ECO:0007669"/>
    <property type="project" value="InterPro"/>
</dbReference>
<dbReference type="InterPro" id="IPR019740">
    <property type="entry name" value="Pyridox_Oxase_CS"/>
</dbReference>
<reference evidence="7" key="1">
    <citation type="submission" date="2020-05" db="EMBL/GenBank/DDBJ databases">
        <authorList>
            <person name="Chiriac C."/>
            <person name="Salcher M."/>
            <person name="Ghai R."/>
            <person name="Kavagutti S V."/>
        </authorList>
    </citation>
    <scope>NUCLEOTIDE SEQUENCE</scope>
</reference>
<dbReference type="AlphaFoldDB" id="A0A6J6DY66"/>
<evidence type="ECO:0000259" key="6">
    <source>
        <dbReference type="Pfam" id="PF10590"/>
    </source>
</evidence>
<dbReference type="PROSITE" id="PS01064">
    <property type="entry name" value="PYRIDOX_OXIDASE"/>
    <property type="match status" value="1"/>
</dbReference>